<dbReference type="InterPro" id="IPR007627">
    <property type="entry name" value="RNA_pol_sigma70_r2"/>
</dbReference>
<keyword evidence="4" id="KW-0238">DNA-binding</keyword>
<organism evidence="8 9">
    <name type="scientific">Saccharothrix espanaensis (strain ATCC 51144 / DSM 44229 / JCM 9112 / NBRC 15066 / NRRL 15764)</name>
    <dbReference type="NCBI Taxonomy" id="1179773"/>
    <lineage>
        <taxon>Bacteria</taxon>
        <taxon>Bacillati</taxon>
        <taxon>Actinomycetota</taxon>
        <taxon>Actinomycetes</taxon>
        <taxon>Pseudonocardiales</taxon>
        <taxon>Pseudonocardiaceae</taxon>
        <taxon>Saccharothrix</taxon>
    </lineage>
</organism>
<dbReference type="HOGENOM" id="CLU_047691_5_1_11"/>
<dbReference type="Gene3D" id="1.10.10.10">
    <property type="entry name" value="Winged helix-like DNA-binding domain superfamily/Winged helix DNA-binding domain"/>
    <property type="match status" value="1"/>
</dbReference>
<evidence type="ECO:0000256" key="1">
    <source>
        <dbReference type="ARBA" id="ARBA00010641"/>
    </source>
</evidence>
<dbReference type="eggNOG" id="COG1595">
    <property type="taxonomic scope" value="Bacteria"/>
</dbReference>
<dbReference type="Gene3D" id="1.10.1740.10">
    <property type="match status" value="1"/>
</dbReference>
<feature type="region of interest" description="Disordered" evidence="6">
    <location>
        <begin position="1"/>
        <end position="28"/>
    </location>
</feature>
<evidence type="ECO:0000313" key="8">
    <source>
        <dbReference type="EMBL" id="CCH29972.1"/>
    </source>
</evidence>
<dbReference type="InterPro" id="IPR036388">
    <property type="entry name" value="WH-like_DNA-bd_sf"/>
</dbReference>
<sequence length="228" mass="25261">MSPRPRRRSSPRTRGGAGACRPVARRSPHHHGRVAHLVVMGVCTEQCTPVSEDNESLLSAAARGDQAAWNELVSRYEALLWSIARGFRLSSADCADVVQNTWLKLVEKLDRVDDPDRLAGWLGTTARRECLQLLRRAERRRVADLPPPDVPDDGPPVDEGLLVAERDAALRRAVEQLSDKCRELIRVLMVSPPLTYLEVSAVLDMPVGSIGPSRGRCLDHLRALTEEL</sequence>
<dbReference type="Proteomes" id="UP000006281">
    <property type="component" value="Chromosome"/>
</dbReference>
<dbReference type="NCBIfam" id="TIGR02937">
    <property type="entry name" value="sigma70-ECF"/>
    <property type="match status" value="1"/>
</dbReference>
<dbReference type="PATRIC" id="fig|1179773.3.peg.2657"/>
<dbReference type="InterPro" id="IPR013324">
    <property type="entry name" value="RNA_pol_sigma_r3/r4-like"/>
</dbReference>
<dbReference type="EMBL" id="HE804045">
    <property type="protein sequence ID" value="CCH29972.1"/>
    <property type="molecule type" value="Genomic_DNA"/>
</dbReference>
<dbReference type="PANTHER" id="PTHR43133:SF8">
    <property type="entry name" value="RNA POLYMERASE SIGMA FACTOR HI_1459-RELATED"/>
    <property type="match status" value="1"/>
</dbReference>
<dbReference type="BioCyc" id="SESP1179773:BN6_RS12885-MONOMER"/>
<keyword evidence="5" id="KW-0804">Transcription</keyword>
<evidence type="ECO:0000313" key="9">
    <source>
        <dbReference type="Proteomes" id="UP000006281"/>
    </source>
</evidence>
<dbReference type="InterPro" id="IPR039425">
    <property type="entry name" value="RNA_pol_sigma-70-like"/>
</dbReference>
<gene>
    <name evidence="8" type="primary">rpoE</name>
    <name evidence="8" type="ordered locus">BN6_26590</name>
</gene>
<accession>K0JX67</accession>
<dbReference type="GO" id="GO:0003677">
    <property type="term" value="F:DNA binding"/>
    <property type="evidence" value="ECO:0007669"/>
    <property type="project" value="UniProtKB-KW"/>
</dbReference>
<dbReference type="GO" id="GO:0016987">
    <property type="term" value="F:sigma factor activity"/>
    <property type="evidence" value="ECO:0007669"/>
    <property type="project" value="UniProtKB-KW"/>
</dbReference>
<evidence type="ECO:0000256" key="5">
    <source>
        <dbReference type="ARBA" id="ARBA00023163"/>
    </source>
</evidence>
<dbReference type="SUPFAM" id="SSF88659">
    <property type="entry name" value="Sigma3 and sigma4 domains of RNA polymerase sigma factors"/>
    <property type="match status" value="1"/>
</dbReference>
<keyword evidence="2" id="KW-0805">Transcription regulation</keyword>
<dbReference type="Pfam" id="PF04542">
    <property type="entry name" value="Sigma70_r2"/>
    <property type="match status" value="1"/>
</dbReference>
<evidence type="ECO:0000256" key="3">
    <source>
        <dbReference type="ARBA" id="ARBA00023082"/>
    </source>
</evidence>
<evidence type="ECO:0000256" key="4">
    <source>
        <dbReference type="ARBA" id="ARBA00023125"/>
    </source>
</evidence>
<protein>
    <submittedName>
        <fullName evidence="8">RNA polymerase sigma factor</fullName>
    </submittedName>
</protein>
<feature type="compositionally biased region" description="Basic residues" evidence="6">
    <location>
        <begin position="1"/>
        <end position="11"/>
    </location>
</feature>
<evidence type="ECO:0000256" key="2">
    <source>
        <dbReference type="ARBA" id="ARBA00023015"/>
    </source>
</evidence>
<comment type="similarity">
    <text evidence="1">Belongs to the sigma-70 factor family. ECF subfamily.</text>
</comment>
<evidence type="ECO:0000256" key="6">
    <source>
        <dbReference type="SAM" id="MobiDB-lite"/>
    </source>
</evidence>
<reference evidence="8 9" key="1">
    <citation type="journal article" date="2012" name="BMC Genomics">
        <title>Complete genome sequence of Saccharothrix espanaensis DSM 44229T and comparison to the other completely sequenced Pseudonocardiaceae.</title>
        <authorList>
            <person name="Strobel T."/>
            <person name="Al-Dilaimi A."/>
            <person name="Blom J."/>
            <person name="Gessner A."/>
            <person name="Kalinowski J."/>
            <person name="Luzhetska M."/>
            <person name="Puhler A."/>
            <person name="Szczepanowski R."/>
            <person name="Bechthold A."/>
            <person name="Ruckert C."/>
        </authorList>
    </citation>
    <scope>NUCLEOTIDE SEQUENCE [LARGE SCALE GENOMIC DNA]</scope>
    <source>
        <strain evidence="9">ATCC 51144 / DSM 44229 / JCM 9112 / NBRC 15066 / NRRL 15764</strain>
    </source>
</reference>
<proteinExistence type="inferred from homology"/>
<name>K0JX67_SACES</name>
<dbReference type="STRING" id="1179773.BN6_26590"/>
<keyword evidence="9" id="KW-1185">Reference proteome</keyword>
<dbReference type="PANTHER" id="PTHR43133">
    <property type="entry name" value="RNA POLYMERASE ECF-TYPE SIGMA FACTO"/>
    <property type="match status" value="1"/>
</dbReference>
<evidence type="ECO:0000259" key="7">
    <source>
        <dbReference type="Pfam" id="PF04542"/>
    </source>
</evidence>
<dbReference type="SUPFAM" id="SSF88946">
    <property type="entry name" value="Sigma2 domain of RNA polymerase sigma factors"/>
    <property type="match status" value="1"/>
</dbReference>
<dbReference type="GO" id="GO:0006352">
    <property type="term" value="P:DNA-templated transcription initiation"/>
    <property type="evidence" value="ECO:0007669"/>
    <property type="project" value="InterPro"/>
</dbReference>
<dbReference type="KEGG" id="sesp:BN6_26590"/>
<dbReference type="InterPro" id="IPR014284">
    <property type="entry name" value="RNA_pol_sigma-70_dom"/>
</dbReference>
<feature type="domain" description="RNA polymerase sigma-70 region 2" evidence="7">
    <location>
        <begin position="72"/>
        <end position="140"/>
    </location>
</feature>
<dbReference type="AlphaFoldDB" id="K0JX67"/>
<dbReference type="InterPro" id="IPR013325">
    <property type="entry name" value="RNA_pol_sigma_r2"/>
</dbReference>
<keyword evidence="3" id="KW-0731">Sigma factor</keyword>